<name>M4CL85_BRACM</name>
<dbReference type="AlphaFoldDB" id="M4CL85"/>
<dbReference type="SUPFAM" id="SSF52833">
    <property type="entry name" value="Thioredoxin-like"/>
    <property type="match status" value="1"/>
</dbReference>
<dbReference type="InParanoid" id="M4CL85"/>
<organism evidence="3 4">
    <name type="scientific">Brassica campestris</name>
    <name type="common">Field mustard</name>
    <dbReference type="NCBI Taxonomy" id="3711"/>
    <lineage>
        <taxon>Eukaryota</taxon>
        <taxon>Viridiplantae</taxon>
        <taxon>Streptophyta</taxon>
        <taxon>Embryophyta</taxon>
        <taxon>Tracheophyta</taxon>
        <taxon>Spermatophyta</taxon>
        <taxon>Magnoliopsida</taxon>
        <taxon>eudicotyledons</taxon>
        <taxon>Gunneridae</taxon>
        <taxon>Pentapetalae</taxon>
        <taxon>rosids</taxon>
        <taxon>malvids</taxon>
        <taxon>Brassicales</taxon>
        <taxon>Brassicaceae</taxon>
        <taxon>Brassiceae</taxon>
        <taxon>Brassica</taxon>
    </lineage>
</organism>
<evidence type="ECO:0000313" key="3">
    <source>
        <dbReference type="EnsemblPlants" id="Bra004971.1-P"/>
    </source>
</evidence>
<reference evidence="3 4" key="1">
    <citation type="journal article" date="2011" name="Nat. Genet.">
        <title>The genome of the mesopolyploid crop species Brassica rapa.</title>
        <authorList>
            <consortium name="Brassica rapa Genome Sequencing Project Consortium"/>
            <person name="Wang X."/>
            <person name="Wang H."/>
            <person name="Wang J."/>
            <person name="Sun R."/>
            <person name="Wu J."/>
            <person name="Liu S."/>
            <person name="Bai Y."/>
            <person name="Mun J.H."/>
            <person name="Bancroft I."/>
            <person name="Cheng F."/>
            <person name="Huang S."/>
            <person name="Li X."/>
            <person name="Hua W."/>
            <person name="Wang J."/>
            <person name="Wang X."/>
            <person name="Freeling M."/>
            <person name="Pires J.C."/>
            <person name="Paterson A.H."/>
            <person name="Chalhoub B."/>
            <person name="Wang B."/>
            <person name="Hayward A."/>
            <person name="Sharpe A.G."/>
            <person name="Park B.S."/>
            <person name="Weisshaar B."/>
            <person name="Liu B."/>
            <person name="Li B."/>
            <person name="Liu B."/>
            <person name="Tong C."/>
            <person name="Song C."/>
            <person name="Duran C."/>
            <person name="Peng C."/>
            <person name="Geng C."/>
            <person name="Koh C."/>
            <person name="Lin C."/>
            <person name="Edwards D."/>
            <person name="Mu D."/>
            <person name="Shen D."/>
            <person name="Soumpourou E."/>
            <person name="Li F."/>
            <person name="Fraser F."/>
            <person name="Conant G."/>
            <person name="Lassalle G."/>
            <person name="King G.J."/>
            <person name="Bonnema G."/>
            <person name="Tang H."/>
            <person name="Wang H."/>
            <person name="Belcram H."/>
            <person name="Zhou H."/>
            <person name="Hirakawa H."/>
            <person name="Abe H."/>
            <person name="Guo H."/>
            <person name="Wang H."/>
            <person name="Jin H."/>
            <person name="Parkin I.A."/>
            <person name="Batley J."/>
            <person name="Kim J.S."/>
            <person name="Just J."/>
            <person name="Li J."/>
            <person name="Xu J."/>
            <person name="Deng J."/>
            <person name="Kim J.A."/>
            <person name="Li J."/>
            <person name="Yu J."/>
            <person name="Meng J."/>
            <person name="Wang J."/>
            <person name="Min J."/>
            <person name="Poulain J."/>
            <person name="Wang J."/>
            <person name="Hatakeyama K."/>
            <person name="Wu K."/>
            <person name="Wang L."/>
            <person name="Fang L."/>
            <person name="Trick M."/>
            <person name="Links M.G."/>
            <person name="Zhao M."/>
            <person name="Jin M."/>
            <person name="Ramchiary N."/>
            <person name="Drou N."/>
            <person name="Berkman P.J."/>
            <person name="Cai Q."/>
            <person name="Huang Q."/>
            <person name="Li R."/>
            <person name="Tabata S."/>
            <person name="Cheng S."/>
            <person name="Zhang S."/>
            <person name="Zhang S."/>
            <person name="Huang S."/>
            <person name="Sato S."/>
            <person name="Sun S."/>
            <person name="Kwon S.J."/>
            <person name="Choi S.R."/>
            <person name="Lee T.H."/>
            <person name="Fan W."/>
            <person name="Zhao X."/>
            <person name="Tan X."/>
            <person name="Xu X."/>
            <person name="Wang Y."/>
            <person name="Qiu Y."/>
            <person name="Yin Y."/>
            <person name="Li Y."/>
            <person name="Du Y."/>
            <person name="Liao Y."/>
            <person name="Lim Y."/>
            <person name="Narusaka Y."/>
            <person name="Wang Y."/>
            <person name="Wang Z."/>
            <person name="Li Z."/>
            <person name="Wang Z."/>
            <person name="Xiong Z."/>
            <person name="Zhang Z."/>
        </authorList>
    </citation>
    <scope>NUCLEOTIDE SEQUENCE [LARGE SCALE GENOMIC DNA]</scope>
    <source>
        <strain evidence="3 4">cv. Chiifu-401-42</strain>
    </source>
</reference>
<protein>
    <recommendedName>
        <fullName evidence="2">Glutaredoxin domain-containing protein</fullName>
    </recommendedName>
</protein>
<evidence type="ECO:0000313" key="4">
    <source>
        <dbReference type="Proteomes" id="UP000011750"/>
    </source>
</evidence>
<dbReference type="Gramene" id="Bra004971.1">
    <property type="protein sequence ID" value="Bra004971.1-P"/>
    <property type="gene ID" value="Bra004971"/>
</dbReference>
<reference evidence="3 4" key="2">
    <citation type="journal article" date="2018" name="Hortic Res">
        <title>Improved Brassica rapa reference genome by single-molecule sequencing and chromosome conformation capture technologies.</title>
        <authorList>
            <person name="Zhang L."/>
            <person name="Cai X."/>
            <person name="Wu J."/>
            <person name="Liu M."/>
            <person name="Grob S."/>
            <person name="Cheng F."/>
            <person name="Liang J."/>
            <person name="Cai C."/>
            <person name="Liu Z."/>
            <person name="Liu B."/>
            <person name="Wang F."/>
            <person name="Li S."/>
            <person name="Liu F."/>
            <person name="Li X."/>
            <person name="Cheng L."/>
            <person name="Yang W."/>
            <person name="Li M.H."/>
            <person name="Grossniklaus U."/>
            <person name="Zheng H."/>
            <person name="Wang X."/>
        </authorList>
    </citation>
    <scope>NUCLEOTIDE SEQUENCE [LARGE SCALE GENOMIC DNA]</scope>
    <source>
        <strain evidence="3 4">cv. Chiifu-401-42</strain>
    </source>
</reference>
<evidence type="ECO:0000256" key="1">
    <source>
        <dbReference type="SAM" id="MobiDB-lite"/>
    </source>
</evidence>
<evidence type="ECO:0000259" key="2">
    <source>
        <dbReference type="Pfam" id="PF00462"/>
    </source>
</evidence>
<dbReference type="PANTHER" id="PTHR45669">
    <property type="entry name" value="GLUTAREDOXIN DOMAIN-CONTAINING CYSTEINE-RICH PROTEIN CG12206-RELATED"/>
    <property type="match status" value="1"/>
</dbReference>
<reference evidence="3" key="3">
    <citation type="submission" date="2023-03" db="UniProtKB">
        <authorList>
            <consortium name="EnsemblPlants"/>
        </authorList>
    </citation>
    <scope>IDENTIFICATION</scope>
    <source>
        <strain evidence="3">cv. Chiifu-401-42</strain>
    </source>
</reference>
<dbReference type="HOGENOM" id="CLU_029893_1_1_1"/>
<dbReference type="Pfam" id="PF00462">
    <property type="entry name" value="Glutaredoxin"/>
    <property type="match status" value="1"/>
</dbReference>
<dbReference type="InterPro" id="IPR002109">
    <property type="entry name" value="Glutaredoxin"/>
</dbReference>
<keyword evidence="4" id="KW-1185">Reference proteome</keyword>
<dbReference type="eggNOG" id="KOG2824">
    <property type="taxonomic scope" value="Eukaryota"/>
</dbReference>
<sequence>MHLICHINHHALERVPTTKKASGSRRKRRQEVAPDTPKWSSRRFSCSSFKDVHNFLYDDDVPSPELQVLHQPRSPKIDRCTSRTTPMTAKTLFSTDHGGVVLYYTSLRIVRKTFEECRAVRAILQRLRIPIDERDLTMDPRFHDELHAIFGTKNVELPKVFIGGKYIGEAEEIKKLNESGELRKMVGELPPSDGRFSENCELCGGWRFVVCERCNGSHKIFLEETGFVNCTVCSVEGLVRCSSCFPTDPTIGD</sequence>
<dbReference type="PROSITE" id="PS51354">
    <property type="entry name" value="GLUTAREDOXIN_2"/>
    <property type="match status" value="1"/>
</dbReference>
<feature type="domain" description="Glutaredoxin" evidence="2">
    <location>
        <begin position="101"/>
        <end position="167"/>
    </location>
</feature>
<dbReference type="Gene3D" id="3.40.30.10">
    <property type="entry name" value="Glutaredoxin"/>
    <property type="match status" value="1"/>
</dbReference>
<accession>M4CL85</accession>
<proteinExistence type="predicted"/>
<dbReference type="EnsemblPlants" id="Bra004971.1">
    <property type="protein sequence ID" value="Bra004971.1-P"/>
    <property type="gene ID" value="Bra004971"/>
</dbReference>
<dbReference type="InterPro" id="IPR036249">
    <property type="entry name" value="Thioredoxin-like_sf"/>
</dbReference>
<dbReference type="PANTHER" id="PTHR45669:SF36">
    <property type="entry name" value="GLUTAREDOXIN DOMAIN-CONTAINING PROTEIN"/>
    <property type="match status" value="1"/>
</dbReference>
<dbReference type="OMA" id="SCFPTDP"/>
<dbReference type="Pfam" id="PF23733">
    <property type="entry name" value="GRXCR1-2_C"/>
    <property type="match status" value="1"/>
</dbReference>
<dbReference type="Proteomes" id="UP000011750">
    <property type="component" value="Chromosome A05"/>
</dbReference>
<feature type="region of interest" description="Disordered" evidence="1">
    <location>
        <begin position="17"/>
        <end position="38"/>
    </location>
</feature>
<dbReference type="STRING" id="51351.M4CL85"/>